<reference evidence="1 2" key="1">
    <citation type="submission" date="2024-09" db="EMBL/GenBank/DDBJ databases">
        <authorList>
            <person name="Lee S.D."/>
        </authorList>
    </citation>
    <scope>NUCLEOTIDE SEQUENCE [LARGE SCALE GENOMIC DNA]</scope>
    <source>
        <strain evidence="1 2">N1-5</strain>
    </source>
</reference>
<sequence>MAIHEAGHAVAAFLLGVHIPSIELETMTLVRDCGEVTRVEGANVGVSFAGATRKTALTVLAAGVRAHQWSLRVTELLTPERMFFAERGGMNDWGRAQQLVMMLGDGTALTPHDYWRHGEVAEGLLSPHWSAVTKVAALVVAGPVSGNEAAAACGLVNAIPYSTGADLSDTQ</sequence>
<accession>A0ABV6V093</accession>
<proteinExistence type="predicted"/>
<dbReference type="EMBL" id="JBHEZZ010000039">
    <property type="protein sequence ID" value="MFC1407126.1"/>
    <property type="molecule type" value="Genomic_DNA"/>
</dbReference>
<keyword evidence="2" id="KW-1185">Reference proteome</keyword>
<comment type="caution">
    <text evidence="1">The sequence shown here is derived from an EMBL/GenBank/DDBJ whole genome shotgun (WGS) entry which is preliminary data.</text>
</comment>
<evidence type="ECO:0000313" key="2">
    <source>
        <dbReference type="Proteomes" id="UP001592528"/>
    </source>
</evidence>
<gene>
    <name evidence="1" type="ORF">ACEZDJ_38170</name>
</gene>
<evidence type="ECO:0000313" key="1">
    <source>
        <dbReference type="EMBL" id="MFC1407126.1"/>
    </source>
</evidence>
<dbReference type="Proteomes" id="UP001592528">
    <property type="component" value="Unassembled WGS sequence"/>
</dbReference>
<evidence type="ECO:0008006" key="3">
    <source>
        <dbReference type="Google" id="ProtNLM"/>
    </source>
</evidence>
<protein>
    <recommendedName>
        <fullName evidence="3">Peptidase M41 domain-containing protein</fullName>
    </recommendedName>
</protein>
<organism evidence="1 2">
    <name type="scientific">Streptacidiphilus cavernicola</name>
    <dbReference type="NCBI Taxonomy" id="3342716"/>
    <lineage>
        <taxon>Bacteria</taxon>
        <taxon>Bacillati</taxon>
        <taxon>Actinomycetota</taxon>
        <taxon>Actinomycetes</taxon>
        <taxon>Kitasatosporales</taxon>
        <taxon>Streptomycetaceae</taxon>
        <taxon>Streptacidiphilus</taxon>
    </lineage>
</organism>
<name>A0ABV6V093_9ACTN</name>